<dbReference type="OrthoDB" id="6369905at2759"/>
<proteinExistence type="predicted"/>
<dbReference type="InterPro" id="IPR050361">
    <property type="entry name" value="MPP/UQCRC_Complex"/>
</dbReference>
<dbReference type="Gene3D" id="3.30.830.10">
    <property type="entry name" value="Metalloenzyme, LuxS/M16 peptidase-like"/>
    <property type="match status" value="2"/>
</dbReference>
<dbReference type="PANTHER" id="PTHR11851:SF226">
    <property type="entry name" value="CYTOCHROME B-C1 COMPLEX SUBUNIT 2, MITOCHONDRIAL"/>
    <property type="match status" value="1"/>
</dbReference>
<dbReference type="FunFam" id="3.30.830.10:FF:000039">
    <property type="entry name" value="Ubiquinol-cytochrome c reductase core subunit 2"/>
    <property type="match status" value="1"/>
</dbReference>
<dbReference type="Pfam" id="PF03221">
    <property type="entry name" value="HTH_Tnp_Tc5"/>
    <property type="match status" value="1"/>
</dbReference>
<dbReference type="GO" id="GO:0005634">
    <property type="term" value="C:nucleus"/>
    <property type="evidence" value="ECO:0007669"/>
    <property type="project" value="UniProtKB-SubCell"/>
</dbReference>
<dbReference type="SUPFAM" id="SSF46689">
    <property type="entry name" value="Homeodomain-like"/>
    <property type="match status" value="1"/>
</dbReference>
<dbReference type="Gene3D" id="1.10.10.60">
    <property type="entry name" value="Homeodomain-like"/>
    <property type="match status" value="1"/>
</dbReference>
<name>A0A9J6GXL9_HAELO</name>
<dbReference type="InterPro" id="IPR011765">
    <property type="entry name" value="Pept_M16_N"/>
</dbReference>
<keyword evidence="5" id="KW-0496">Mitochondrion</keyword>
<sequence>MAAKITRIPGLNLHAARAFAAQAAAKPQSQAFQALPKQDVETSTLPNGLTVTTLENYSPITRLAIVVKAGARYEDGHTLGITHTLRNAAGLATKSHSKFAITKNIEYLGGNLTACTTREHLIYLLECNRDDVHTALKFATEVAFLPAFKHWEVGDVAPHMRRELAVFRQNREAVLVEALHKAAFRGGLANSLYIEDFLVGHYCHNKLSQFVKKHVSAPRAVLSLVGAENRRVVDALKNFDLPTDPGAEFLPCKFGTGECSVTPELAQAPWPPPNKEGIRPKPVSSRLVIGSWASSGLSSGAHKEVEDALFEWFLSTRAVNMTISVPILAVKANQFAYMLYETDRAGWRLAQRFKERHGIVYEATTGEVRIESPGEFVDAAVVVEGAGVQNTKECVALGVFAHILGTGPRLPYSESQATKLGEAAAKATQNPFAATALNINYSDTGLFGVALAGHPDDMDKLTKAVMGQVRSVAQKVADKDVQEAKQRLKAALLYGRENQTDVAVEMGVHQSRSGQPWRHDDLVQAIDAVTTQDVATVAARVSKAKPAMAAIGRLHKTPHLDELL</sequence>
<evidence type="ECO:0000313" key="7">
    <source>
        <dbReference type="EMBL" id="KAH9379368.1"/>
    </source>
</evidence>
<evidence type="ECO:0000313" key="8">
    <source>
        <dbReference type="Proteomes" id="UP000821853"/>
    </source>
</evidence>
<dbReference type="VEuPathDB" id="VectorBase:HLOH_055122"/>
<dbReference type="InterPro" id="IPR007863">
    <property type="entry name" value="Peptidase_M16_C"/>
</dbReference>
<evidence type="ECO:0000256" key="4">
    <source>
        <dbReference type="ARBA" id="ARBA00023125"/>
    </source>
</evidence>
<dbReference type="SUPFAM" id="SSF63411">
    <property type="entry name" value="LuxS/MPP-like metallohydrolase"/>
    <property type="match status" value="2"/>
</dbReference>
<dbReference type="InterPro" id="IPR009057">
    <property type="entry name" value="Homeodomain-like_sf"/>
</dbReference>
<keyword evidence="8" id="KW-1185">Reference proteome</keyword>
<dbReference type="PROSITE" id="PS51253">
    <property type="entry name" value="HTH_CENPB"/>
    <property type="match status" value="1"/>
</dbReference>
<dbReference type="GO" id="GO:0003677">
    <property type="term" value="F:DNA binding"/>
    <property type="evidence" value="ECO:0007669"/>
    <property type="project" value="UniProtKB-KW"/>
</dbReference>
<dbReference type="InterPro" id="IPR006600">
    <property type="entry name" value="HTH_CenpB_DNA-bd_dom"/>
</dbReference>
<dbReference type="FunFam" id="3.30.830.10:FF:000021">
    <property type="entry name" value="Cytochrome b-c1 complex subunit 2"/>
    <property type="match status" value="1"/>
</dbReference>
<dbReference type="Proteomes" id="UP000821853">
    <property type="component" value="Unassembled WGS sequence"/>
</dbReference>
<organism evidence="7 8">
    <name type="scientific">Haemaphysalis longicornis</name>
    <name type="common">Bush tick</name>
    <dbReference type="NCBI Taxonomy" id="44386"/>
    <lineage>
        <taxon>Eukaryota</taxon>
        <taxon>Metazoa</taxon>
        <taxon>Ecdysozoa</taxon>
        <taxon>Arthropoda</taxon>
        <taxon>Chelicerata</taxon>
        <taxon>Arachnida</taxon>
        <taxon>Acari</taxon>
        <taxon>Parasitiformes</taxon>
        <taxon>Ixodida</taxon>
        <taxon>Ixodoidea</taxon>
        <taxon>Ixodidae</taxon>
        <taxon>Haemaphysalinae</taxon>
        <taxon>Haemaphysalis</taxon>
    </lineage>
</organism>
<evidence type="ECO:0000256" key="2">
    <source>
        <dbReference type="ARBA" id="ARBA00004173"/>
    </source>
</evidence>
<dbReference type="GO" id="GO:0005739">
    <property type="term" value="C:mitochondrion"/>
    <property type="evidence" value="ECO:0007669"/>
    <property type="project" value="UniProtKB-SubCell"/>
</dbReference>
<keyword evidence="3" id="KW-0809">Transit peptide</keyword>
<keyword evidence="4" id="KW-0238">DNA-binding</keyword>
<dbReference type="GO" id="GO:0016020">
    <property type="term" value="C:membrane"/>
    <property type="evidence" value="ECO:0007669"/>
    <property type="project" value="UniProtKB-ARBA"/>
</dbReference>
<dbReference type="InterPro" id="IPR011249">
    <property type="entry name" value="Metalloenz_LuxS/M16"/>
</dbReference>
<evidence type="ECO:0000256" key="3">
    <source>
        <dbReference type="ARBA" id="ARBA00022946"/>
    </source>
</evidence>
<dbReference type="PANTHER" id="PTHR11851">
    <property type="entry name" value="METALLOPROTEASE"/>
    <property type="match status" value="1"/>
</dbReference>
<dbReference type="AlphaFoldDB" id="A0A9J6GXL9"/>
<gene>
    <name evidence="7" type="ORF">HPB48_013628</name>
</gene>
<comment type="caution">
    <text evidence="7">The sequence shown here is derived from an EMBL/GenBank/DDBJ whole genome shotgun (WGS) entry which is preliminary data.</text>
</comment>
<comment type="subcellular location">
    <subcellularLocation>
        <location evidence="2">Mitochondrion</location>
    </subcellularLocation>
    <subcellularLocation>
        <location evidence="1">Nucleus</location>
    </subcellularLocation>
</comment>
<reference evidence="7 8" key="1">
    <citation type="journal article" date="2020" name="Cell">
        <title>Large-Scale Comparative Analyses of Tick Genomes Elucidate Their Genetic Diversity and Vector Capacities.</title>
        <authorList>
            <consortium name="Tick Genome and Microbiome Consortium (TIGMIC)"/>
            <person name="Jia N."/>
            <person name="Wang J."/>
            <person name="Shi W."/>
            <person name="Du L."/>
            <person name="Sun Y."/>
            <person name="Zhan W."/>
            <person name="Jiang J.F."/>
            <person name="Wang Q."/>
            <person name="Zhang B."/>
            <person name="Ji P."/>
            <person name="Bell-Sakyi L."/>
            <person name="Cui X.M."/>
            <person name="Yuan T.T."/>
            <person name="Jiang B.G."/>
            <person name="Yang W.F."/>
            <person name="Lam T.T."/>
            <person name="Chang Q.C."/>
            <person name="Ding S.J."/>
            <person name="Wang X.J."/>
            <person name="Zhu J.G."/>
            <person name="Ruan X.D."/>
            <person name="Zhao L."/>
            <person name="Wei J.T."/>
            <person name="Ye R.Z."/>
            <person name="Que T.C."/>
            <person name="Du C.H."/>
            <person name="Zhou Y.H."/>
            <person name="Cheng J.X."/>
            <person name="Dai P.F."/>
            <person name="Guo W.B."/>
            <person name="Han X.H."/>
            <person name="Huang E.J."/>
            <person name="Li L.F."/>
            <person name="Wei W."/>
            <person name="Gao Y.C."/>
            <person name="Liu J.Z."/>
            <person name="Shao H.Z."/>
            <person name="Wang X."/>
            <person name="Wang C.C."/>
            <person name="Yang T.C."/>
            <person name="Huo Q.B."/>
            <person name="Li W."/>
            <person name="Chen H.Y."/>
            <person name="Chen S.E."/>
            <person name="Zhou L.G."/>
            <person name="Ni X.B."/>
            <person name="Tian J.H."/>
            <person name="Sheng Y."/>
            <person name="Liu T."/>
            <person name="Pan Y.S."/>
            <person name="Xia L.Y."/>
            <person name="Li J."/>
            <person name="Zhao F."/>
            <person name="Cao W.C."/>
        </authorList>
    </citation>
    <scope>NUCLEOTIDE SEQUENCE [LARGE SCALE GENOMIC DNA]</scope>
    <source>
        <strain evidence="7">HaeL-2018</strain>
    </source>
</reference>
<evidence type="ECO:0000256" key="1">
    <source>
        <dbReference type="ARBA" id="ARBA00004123"/>
    </source>
</evidence>
<feature type="domain" description="HTH CENPB-type" evidence="6">
    <location>
        <begin position="293"/>
        <end position="363"/>
    </location>
</feature>
<dbReference type="EMBL" id="JABSTR010000009">
    <property type="protein sequence ID" value="KAH9379368.1"/>
    <property type="molecule type" value="Genomic_DNA"/>
</dbReference>
<evidence type="ECO:0000259" key="6">
    <source>
        <dbReference type="PROSITE" id="PS51253"/>
    </source>
</evidence>
<evidence type="ECO:0000256" key="5">
    <source>
        <dbReference type="ARBA" id="ARBA00023128"/>
    </source>
</evidence>
<protein>
    <recommendedName>
        <fullName evidence="6">HTH CENPB-type domain-containing protein</fullName>
    </recommendedName>
</protein>
<dbReference type="OMA" id="RYQPANK"/>
<dbReference type="Pfam" id="PF05193">
    <property type="entry name" value="Peptidase_M16_C"/>
    <property type="match status" value="1"/>
</dbReference>
<accession>A0A9J6GXL9</accession>
<dbReference type="Pfam" id="PF00675">
    <property type="entry name" value="Peptidase_M16"/>
    <property type="match status" value="1"/>
</dbReference>
<dbReference type="GO" id="GO:0046872">
    <property type="term" value="F:metal ion binding"/>
    <property type="evidence" value="ECO:0007669"/>
    <property type="project" value="InterPro"/>
</dbReference>